<dbReference type="PANTHER" id="PTHR22777">
    <property type="entry name" value="HEMOLYSIN-RELATED"/>
    <property type="match status" value="1"/>
</dbReference>
<keyword evidence="3" id="KW-0677">Repeat</keyword>
<dbReference type="InterPro" id="IPR002550">
    <property type="entry name" value="CNNM"/>
</dbReference>
<dbReference type="Pfam" id="PF03471">
    <property type="entry name" value="CorC_HlyC"/>
    <property type="match status" value="1"/>
</dbReference>
<evidence type="ECO:0000256" key="2">
    <source>
        <dbReference type="ARBA" id="ARBA00022692"/>
    </source>
</evidence>
<proteinExistence type="predicted"/>
<dbReference type="InterPro" id="IPR044751">
    <property type="entry name" value="Ion_transp-like_CBS"/>
</dbReference>
<organism evidence="10">
    <name type="scientific">Ignavibacterium album</name>
    <dbReference type="NCBI Taxonomy" id="591197"/>
    <lineage>
        <taxon>Bacteria</taxon>
        <taxon>Pseudomonadati</taxon>
        <taxon>Ignavibacteriota</taxon>
        <taxon>Ignavibacteria</taxon>
        <taxon>Ignavibacteriales</taxon>
        <taxon>Ignavibacteriaceae</taxon>
        <taxon>Ignavibacterium</taxon>
    </lineage>
</organism>
<dbReference type="InterPro" id="IPR005170">
    <property type="entry name" value="Transptr-assoc_dom"/>
</dbReference>
<accession>A0A7V2ZKX8</accession>
<dbReference type="Pfam" id="PF01595">
    <property type="entry name" value="CNNM"/>
    <property type="match status" value="1"/>
</dbReference>
<feature type="transmembrane region" description="Helical" evidence="8">
    <location>
        <begin position="62"/>
        <end position="79"/>
    </location>
</feature>
<dbReference type="InterPro" id="IPR036318">
    <property type="entry name" value="FAD-bd_PCMH-like_sf"/>
</dbReference>
<dbReference type="FunFam" id="3.10.580.10:FF:000002">
    <property type="entry name" value="Magnesium/cobalt efflux protein CorC"/>
    <property type="match status" value="1"/>
</dbReference>
<evidence type="ECO:0000256" key="3">
    <source>
        <dbReference type="ARBA" id="ARBA00022737"/>
    </source>
</evidence>
<dbReference type="InterPro" id="IPR046342">
    <property type="entry name" value="CBS_dom_sf"/>
</dbReference>
<evidence type="ECO:0000256" key="5">
    <source>
        <dbReference type="ARBA" id="ARBA00023122"/>
    </source>
</evidence>
<dbReference type="GO" id="GO:0050660">
    <property type="term" value="F:flavin adenine dinucleotide binding"/>
    <property type="evidence" value="ECO:0007669"/>
    <property type="project" value="InterPro"/>
</dbReference>
<feature type="transmembrane region" description="Helical" evidence="8">
    <location>
        <begin position="99"/>
        <end position="120"/>
    </location>
</feature>
<dbReference type="AlphaFoldDB" id="A0A7V2ZKX8"/>
<dbReference type="Pfam" id="PF00571">
    <property type="entry name" value="CBS"/>
    <property type="match status" value="2"/>
</dbReference>
<evidence type="ECO:0000256" key="4">
    <source>
        <dbReference type="ARBA" id="ARBA00022989"/>
    </source>
</evidence>
<protein>
    <submittedName>
        <fullName evidence="10">HlyC/CorC family transporter</fullName>
    </submittedName>
</protein>
<name>A0A7V2ZKX8_9BACT</name>
<dbReference type="SUPFAM" id="SSF54631">
    <property type="entry name" value="CBS-domain pair"/>
    <property type="match status" value="1"/>
</dbReference>
<sequence length="436" mass="49889">MILVILFLILVFINFLLSISEIALGAFGENKIEELREVKDETVTYFEKLNSQQEEVYGTIQFIYHFLLITISILGYFILSRNILNLISKAEELGDIADIVAVLLTALILTLIVLVFNVLLPKAIAFRYSDYIGKKSVRKILFLATVFRQPIRIISSLANFMLVPLKEKIGFSQSKPFEDEILDIISDGVKSGTLDETEQQIIENVFEFTDLKANEVMIPRTEMVAINIDDDADINIKKIIQTGHTLIPVFENSIDNIIGVLHTKDVMKSLIEKKDISLKELMRPVYYVPESKPISQILRDMQKQGQRLAIVTDEYGGTEGMITMEDILEEIIGEIRDERKEYKNYNLGKDGKYYILGSMNISDFNEAFNYKLPESEEYNTIAGFVAERTGKILNPGEKLEYEGLVFELIKKIRQKMVQFRVYSINGDLKEIVKENS</sequence>
<dbReference type="Gene3D" id="3.10.580.10">
    <property type="entry name" value="CBS-domain"/>
    <property type="match status" value="1"/>
</dbReference>
<dbReference type="Gene3D" id="3.30.465.10">
    <property type="match status" value="1"/>
</dbReference>
<feature type="domain" description="CBS" evidence="9">
    <location>
        <begin position="281"/>
        <end position="338"/>
    </location>
</feature>
<comment type="subcellular location">
    <subcellularLocation>
        <location evidence="1">Membrane</location>
        <topology evidence="1">Multi-pass membrane protein</topology>
    </subcellularLocation>
</comment>
<dbReference type="PANTHER" id="PTHR22777:SF17">
    <property type="entry name" value="UPF0053 PROTEIN SLL0260"/>
    <property type="match status" value="1"/>
</dbReference>
<keyword evidence="5 7" id="KW-0129">CBS domain</keyword>
<gene>
    <name evidence="10" type="ORF">ENS31_10000</name>
</gene>
<comment type="caution">
    <text evidence="10">The sequence shown here is derived from an EMBL/GenBank/DDBJ whole genome shotgun (WGS) entry which is preliminary data.</text>
</comment>
<dbReference type="SMART" id="SM01091">
    <property type="entry name" value="CorC_HlyC"/>
    <property type="match status" value="1"/>
</dbReference>
<keyword evidence="2 8" id="KW-0812">Transmembrane</keyword>
<dbReference type="InterPro" id="IPR000644">
    <property type="entry name" value="CBS_dom"/>
</dbReference>
<dbReference type="EMBL" id="DSUJ01000008">
    <property type="protein sequence ID" value="HFI91842.1"/>
    <property type="molecule type" value="Genomic_DNA"/>
</dbReference>
<dbReference type="GO" id="GO:0005886">
    <property type="term" value="C:plasma membrane"/>
    <property type="evidence" value="ECO:0007669"/>
    <property type="project" value="TreeGrafter"/>
</dbReference>
<keyword evidence="4 8" id="KW-1133">Transmembrane helix</keyword>
<dbReference type="InterPro" id="IPR016169">
    <property type="entry name" value="FAD-bd_PCMH_sub2"/>
</dbReference>
<keyword evidence="6 8" id="KW-0472">Membrane</keyword>
<evidence type="ECO:0000256" key="6">
    <source>
        <dbReference type="ARBA" id="ARBA00023136"/>
    </source>
</evidence>
<dbReference type="CDD" id="cd04590">
    <property type="entry name" value="CBS_pair_CorC_HlyC_assoc"/>
    <property type="match status" value="1"/>
</dbReference>
<reference evidence="10" key="1">
    <citation type="journal article" date="2020" name="mSystems">
        <title>Genome- and Community-Level Interaction Insights into Carbon Utilization and Element Cycling Functions of Hydrothermarchaeota in Hydrothermal Sediment.</title>
        <authorList>
            <person name="Zhou Z."/>
            <person name="Liu Y."/>
            <person name="Xu W."/>
            <person name="Pan J."/>
            <person name="Luo Z.H."/>
            <person name="Li M."/>
        </authorList>
    </citation>
    <scope>NUCLEOTIDE SEQUENCE [LARGE SCALE GENOMIC DNA]</scope>
    <source>
        <strain evidence="10">SpSt-479</strain>
    </source>
</reference>
<evidence type="ECO:0000256" key="1">
    <source>
        <dbReference type="ARBA" id="ARBA00004141"/>
    </source>
</evidence>
<dbReference type="RefSeq" id="WP_304144910.1">
    <property type="nucleotide sequence ID" value="NZ_JAOAIE010000048.1"/>
</dbReference>
<evidence type="ECO:0000259" key="9">
    <source>
        <dbReference type="PROSITE" id="PS51371"/>
    </source>
</evidence>
<dbReference type="SUPFAM" id="SSF56176">
    <property type="entry name" value="FAD-binding/transporter-associated domain-like"/>
    <property type="match status" value="1"/>
</dbReference>
<dbReference type="PROSITE" id="PS51371">
    <property type="entry name" value="CBS"/>
    <property type="match status" value="2"/>
</dbReference>
<feature type="domain" description="CBS" evidence="9">
    <location>
        <begin position="217"/>
        <end position="276"/>
    </location>
</feature>
<evidence type="ECO:0000256" key="7">
    <source>
        <dbReference type="PROSITE-ProRule" id="PRU00703"/>
    </source>
</evidence>
<evidence type="ECO:0000256" key="8">
    <source>
        <dbReference type="SAM" id="Phobius"/>
    </source>
</evidence>
<evidence type="ECO:0000313" key="10">
    <source>
        <dbReference type="EMBL" id="HFI91842.1"/>
    </source>
</evidence>